<dbReference type="RefSeq" id="WP_189081362.1">
    <property type="nucleotide sequence ID" value="NZ_BMMX01000025.1"/>
</dbReference>
<dbReference type="Proteomes" id="UP000656042">
    <property type="component" value="Unassembled WGS sequence"/>
</dbReference>
<protein>
    <submittedName>
        <fullName evidence="3">Uncharacterized protein</fullName>
    </submittedName>
</protein>
<comment type="caution">
    <text evidence="3">The sequence shown here is derived from an EMBL/GenBank/DDBJ whole genome shotgun (WGS) entry which is preliminary data.</text>
</comment>
<feature type="region of interest" description="Disordered" evidence="2">
    <location>
        <begin position="58"/>
        <end position="101"/>
    </location>
</feature>
<reference evidence="3" key="2">
    <citation type="submission" date="2020-09" db="EMBL/GenBank/DDBJ databases">
        <authorList>
            <person name="Sun Q."/>
            <person name="Zhou Y."/>
        </authorList>
    </citation>
    <scope>NUCLEOTIDE SEQUENCE</scope>
    <source>
        <strain evidence="3">CGMCC 4.7299</strain>
    </source>
</reference>
<keyword evidence="1" id="KW-0175">Coiled coil</keyword>
<dbReference type="EMBL" id="BMMX01000025">
    <property type="protein sequence ID" value="GGL06548.1"/>
    <property type="molecule type" value="Genomic_DNA"/>
</dbReference>
<evidence type="ECO:0000256" key="1">
    <source>
        <dbReference type="SAM" id="Coils"/>
    </source>
</evidence>
<evidence type="ECO:0000313" key="4">
    <source>
        <dbReference type="Proteomes" id="UP000656042"/>
    </source>
</evidence>
<evidence type="ECO:0000256" key="2">
    <source>
        <dbReference type="SAM" id="MobiDB-lite"/>
    </source>
</evidence>
<keyword evidence="4" id="KW-1185">Reference proteome</keyword>
<gene>
    <name evidence="3" type="ORF">GCM10012284_46030</name>
</gene>
<dbReference type="AlphaFoldDB" id="A0A8J3C3U2"/>
<feature type="compositionally biased region" description="Polar residues" evidence="2">
    <location>
        <begin position="58"/>
        <end position="80"/>
    </location>
</feature>
<proteinExistence type="predicted"/>
<reference evidence="3" key="1">
    <citation type="journal article" date="2014" name="Int. J. Syst. Evol. Microbiol.">
        <title>Complete genome sequence of Corynebacterium casei LMG S-19264T (=DSM 44701T), isolated from a smear-ripened cheese.</title>
        <authorList>
            <consortium name="US DOE Joint Genome Institute (JGI-PGF)"/>
            <person name="Walter F."/>
            <person name="Albersmeier A."/>
            <person name="Kalinowski J."/>
            <person name="Ruckert C."/>
        </authorList>
    </citation>
    <scope>NUCLEOTIDE SEQUENCE</scope>
    <source>
        <strain evidence="3">CGMCC 4.7299</strain>
    </source>
</reference>
<accession>A0A8J3C3U2</accession>
<name>A0A8J3C3U2_9ACTN</name>
<sequence length="101" mass="10719">MTIHEGADLLKRVERYEAAVAELRAAHQDVKDVLLDRLLFERWQAIGAELGFAGATQASTGPATQALSAPVTQTSWSSPTGPGHAAHDSSPVREPSEAWAG</sequence>
<feature type="coiled-coil region" evidence="1">
    <location>
        <begin position="6"/>
        <end position="33"/>
    </location>
</feature>
<evidence type="ECO:0000313" key="3">
    <source>
        <dbReference type="EMBL" id="GGL06548.1"/>
    </source>
</evidence>
<feature type="compositionally biased region" description="Basic and acidic residues" evidence="2">
    <location>
        <begin position="85"/>
        <end position="101"/>
    </location>
</feature>
<organism evidence="3 4">
    <name type="scientific">Mangrovihabitans endophyticus</name>
    <dbReference type="NCBI Taxonomy" id="1751298"/>
    <lineage>
        <taxon>Bacteria</taxon>
        <taxon>Bacillati</taxon>
        <taxon>Actinomycetota</taxon>
        <taxon>Actinomycetes</taxon>
        <taxon>Micromonosporales</taxon>
        <taxon>Micromonosporaceae</taxon>
        <taxon>Mangrovihabitans</taxon>
    </lineage>
</organism>